<evidence type="ECO:0000256" key="1">
    <source>
        <dbReference type="ARBA" id="ARBA00004141"/>
    </source>
</evidence>
<reference evidence="11" key="1">
    <citation type="journal article" date="2016" name="Nat. Commun.">
        <title>The Gonium pectorale genome demonstrates co-option of cell cycle regulation during the evolution of multicellularity.</title>
        <authorList>
            <person name="Hanschen E.R."/>
            <person name="Marriage T.N."/>
            <person name="Ferris P.J."/>
            <person name="Hamaji T."/>
            <person name="Toyoda A."/>
            <person name="Fujiyama A."/>
            <person name="Neme R."/>
            <person name="Noguchi H."/>
            <person name="Minakuchi Y."/>
            <person name="Suzuki M."/>
            <person name="Kawai-Toyooka H."/>
            <person name="Smith D.R."/>
            <person name="Sparks H."/>
            <person name="Anderson J."/>
            <person name="Bakaric R."/>
            <person name="Luria V."/>
            <person name="Karger A."/>
            <person name="Kirschner M.W."/>
            <person name="Durand P.M."/>
            <person name="Michod R.E."/>
            <person name="Nozaki H."/>
            <person name="Olson B.J."/>
        </authorList>
    </citation>
    <scope>NUCLEOTIDE SEQUENCE [LARGE SCALE GENOMIC DNA]</scope>
    <source>
        <strain evidence="11">NIES-2863</strain>
    </source>
</reference>
<dbReference type="PROSITE" id="PS50920">
    <property type="entry name" value="SOLCAR"/>
    <property type="match status" value="1"/>
</dbReference>
<evidence type="ECO:0000256" key="8">
    <source>
        <dbReference type="PROSITE-ProRule" id="PRU00282"/>
    </source>
</evidence>
<evidence type="ECO:0000313" key="10">
    <source>
        <dbReference type="EMBL" id="KXZ43456.1"/>
    </source>
</evidence>
<organism evidence="10 11">
    <name type="scientific">Gonium pectorale</name>
    <name type="common">Green alga</name>
    <dbReference type="NCBI Taxonomy" id="33097"/>
    <lineage>
        <taxon>Eukaryota</taxon>
        <taxon>Viridiplantae</taxon>
        <taxon>Chlorophyta</taxon>
        <taxon>core chlorophytes</taxon>
        <taxon>Chlorophyceae</taxon>
        <taxon>CS clade</taxon>
        <taxon>Chlamydomonadales</taxon>
        <taxon>Volvocaceae</taxon>
        <taxon>Gonium</taxon>
    </lineage>
</organism>
<dbReference type="InterPro" id="IPR018108">
    <property type="entry name" value="MCP_transmembrane"/>
</dbReference>
<dbReference type="InterPro" id="IPR023395">
    <property type="entry name" value="MCP_dom_sf"/>
</dbReference>
<dbReference type="Pfam" id="PF00153">
    <property type="entry name" value="Mito_carr"/>
    <property type="match status" value="1"/>
</dbReference>
<comment type="subcellular location">
    <subcellularLocation>
        <location evidence="1">Membrane</location>
        <topology evidence="1">Multi-pass membrane protein</topology>
    </subcellularLocation>
</comment>
<dbReference type="OrthoDB" id="10266426at2759"/>
<dbReference type="Proteomes" id="UP000075714">
    <property type="component" value="Unassembled WGS sequence"/>
</dbReference>
<protein>
    <submittedName>
        <fullName evidence="10">Uncharacterized protein</fullName>
    </submittedName>
</protein>
<gene>
    <name evidence="10" type="ORF">GPECTOR_90g543</name>
</gene>
<dbReference type="GO" id="GO:0016020">
    <property type="term" value="C:membrane"/>
    <property type="evidence" value="ECO:0007669"/>
    <property type="project" value="UniProtKB-SubCell"/>
</dbReference>
<evidence type="ECO:0000313" key="11">
    <source>
        <dbReference type="Proteomes" id="UP000075714"/>
    </source>
</evidence>
<comment type="caution">
    <text evidence="10">The sequence shown here is derived from an EMBL/GenBank/DDBJ whole genome shotgun (WGS) entry which is preliminary data.</text>
</comment>
<dbReference type="Gene3D" id="1.50.40.10">
    <property type="entry name" value="Mitochondrial carrier domain"/>
    <property type="match status" value="1"/>
</dbReference>
<dbReference type="SUPFAM" id="SSF103506">
    <property type="entry name" value="Mitochondrial carrier"/>
    <property type="match status" value="1"/>
</dbReference>
<accession>A0A150G0Q3</accession>
<sequence>MAGIAHVAIQFPLYEYAKQAVAIHKAQQQGSSELPRADSLSVWELVATSAFAKVVASTATYPHEVIRSYMHLSGSGPLSGLREAVTAVWREDGLRGFYRGCGANLLRTTPAAACTFTTFELVSRALRDAL</sequence>
<comment type="similarity">
    <text evidence="2 9">Belongs to the mitochondrial carrier (TC 2.A.29) family.</text>
</comment>
<keyword evidence="5" id="KW-0677">Repeat</keyword>
<dbReference type="GO" id="GO:0006862">
    <property type="term" value="P:nucleotide transport"/>
    <property type="evidence" value="ECO:0007669"/>
    <property type="project" value="InterPro"/>
</dbReference>
<keyword evidence="3 9" id="KW-0813">Transport</keyword>
<proteinExistence type="inferred from homology"/>
<evidence type="ECO:0000256" key="9">
    <source>
        <dbReference type="RuleBase" id="RU000488"/>
    </source>
</evidence>
<keyword evidence="7 8" id="KW-0472">Membrane</keyword>
<dbReference type="InterPro" id="IPR044712">
    <property type="entry name" value="SLC25A32-like"/>
</dbReference>
<evidence type="ECO:0000256" key="3">
    <source>
        <dbReference type="ARBA" id="ARBA00022448"/>
    </source>
</evidence>
<dbReference type="GO" id="GO:0055085">
    <property type="term" value="P:transmembrane transport"/>
    <property type="evidence" value="ECO:0007669"/>
    <property type="project" value="InterPro"/>
</dbReference>
<evidence type="ECO:0000256" key="2">
    <source>
        <dbReference type="ARBA" id="ARBA00006375"/>
    </source>
</evidence>
<evidence type="ECO:0000256" key="4">
    <source>
        <dbReference type="ARBA" id="ARBA00022692"/>
    </source>
</evidence>
<evidence type="ECO:0000256" key="6">
    <source>
        <dbReference type="ARBA" id="ARBA00022989"/>
    </source>
</evidence>
<keyword evidence="6" id="KW-1133">Transmembrane helix</keyword>
<keyword evidence="4 8" id="KW-0812">Transmembrane</keyword>
<dbReference type="PANTHER" id="PTHR45683">
    <property type="entry name" value="MITOCHONDRIAL NICOTINAMIDE ADENINE DINUCLEOTIDE TRANSPORTER 1-RELATED-RELATED"/>
    <property type="match status" value="1"/>
</dbReference>
<dbReference type="EMBL" id="LSYV01000091">
    <property type="protein sequence ID" value="KXZ43456.1"/>
    <property type="molecule type" value="Genomic_DNA"/>
</dbReference>
<name>A0A150G0Q3_GONPE</name>
<feature type="repeat" description="Solcar" evidence="8">
    <location>
        <begin position="40"/>
        <end position="125"/>
    </location>
</feature>
<dbReference type="AlphaFoldDB" id="A0A150G0Q3"/>
<dbReference type="STRING" id="33097.A0A150G0Q3"/>
<keyword evidence="11" id="KW-1185">Reference proteome</keyword>
<evidence type="ECO:0000256" key="7">
    <source>
        <dbReference type="ARBA" id="ARBA00023136"/>
    </source>
</evidence>
<evidence type="ECO:0000256" key="5">
    <source>
        <dbReference type="ARBA" id="ARBA00022737"/>
    </source>
</evidence>